<organism evidence="3 4">
    <name type="scientific">Neptuniibacter pectenicola</name>
    <dbReference type="NCBI Taxonomy" id="1806669"/>
    <lineage>
        <taxon>Bacteria</taxon>
        <taxon>Pseudomonadati</taxon>
        <taxon>Pseudomonadota</taxon>
        <taxon>Gammaproteobacteria</taxon>
        <taxon>Oceanospirillales</taxon>
        <taxon>Oceanospirillaceae</taxon>
        <taxon>Neptuniibacter</taxon>
    </lineage>
</organism>
<reference evidence="3 4" key="1">
    <citation type="submission" date="2024-03" db="EMBL/GenBank/DDBJ databases">
        <title>Community enrichment and isolation of bacterial strains for fucoidan degradation.</title>
        <authorList>
            <person name="Sichert A."/>
        </authorList>
    </citation>
    <scope>NUCLEOTIDE SEQUENCE [LARGE SCALE GENOMIC DNA]</scope>
    <source>
        <strain evidence="3 4">AS76</strain>
    </source>
</reference>
<feature type="domain" description="HDOD" evidence="2">
    <location>
        <begin position="41"/>
        <end position="226"/>
    </location>
</feature>
<dbReference type="InterPro" id="IPR001633">
    <property type="entry name" value="EAL_dom"/>
</dbReference>
<evidence type="ECO:0000259" key="1">
    <source>
        <dbReference type="PROSITE" id="PS50883"/>
    </source>
</evidence>
<dbReference type="Proteomes" id="UP001449225">
    <property type="component" value="Unassembled WGS sequence"/>
</dbReference>
<dbReference type="SUPFAM" id="SSF109604">
    <property type="entry name" value="HD-domain/PDEase-like"/>
    <property type="match status" value="1"/>
</dbReference>
<dbReference type="PANTHER" id="PTHR33525:SF4">
    <property type="entry name" value="CYCLIC DI-GMP PHOSPHODIESTERASE CDGJ"/>
    <property type="match status" value="1"/>
</dbReference>
<evidence type="ECO:0000313" key="3">
    <source>
        <dbReference type="EMBL" id="MEM5535985.1"/>
    </source>
</evidence>
<dbReference type="InterPro" id="IPR052340">
    <property type="entry name" value="RNase_Y/CdgJ"/>
</dbReference>
<evidence type="ECO:0000259" key="2">
    <source>
        <dbReference type="PROSITE" id="PS51833"/>
    </source>
</evidence>
<protein>
    <submittedName>
        <fullName evidence="3">HDOD domain-containing protein</fullName>
    </submittedName>
</protein>
<name>A0ABU9TQI5_9GAMM</name>
<keyword evidence="4" id="KW-1185">Reference proteome</keyword>
<gene>
    <name evidence="3" type="ORF">WNY58_06230</name>
</gene>
<dbReference type="InterPro" id="IPR035919">
    <property type="entry name" value="EAL_sf"/>
</dbReference>
<proteinExistence type="predicted"/>
<dbReference type="PROSITE" id="PS51833">
    <property type="entry name" value="HDOD"/>
    <property type="match status" value="1"/>
</dbReference>
<dbReference type="Gene3D" id="1.10.3210.10">
    <property type="entry name" value="Hypothetical protein af1432"/>
    <property type="match status" value="1"/>
</dbReference>
<comment type="caution">
    <text evidence="3">The sequence shown here is derived from an EMBL/GenBank/DDBJ whole genome shotgun (WGS) entry which is preliminary data.</text>
</comment>
<dbReference type="PROSITE" id="PS50883">
    <property type="entry name" value="EAL"/>
    <property type="match status" value="1"/>
</dbReference>
<accession>A0ABU9TQI5</accession>
<dbReference type="EMBL" id="JBBMRA010000004">
    <property type="protein sequence ID" value="MEM5535985.1"/>
    <property type="molecule type" value="Genomic_DNA"/>
</dbReference>
<feature type="domain" description="EAL" evidence="1">
    <location>
        <begin position="1"/>
        <end position="47"/>
    </location>
</feature>
<dbReference type="InterPro" id="IPR013976">
    <property type="entry name" value="HDOD"/>
</dbReference>
<evidence type="ECO:0000313" key="4">
    <source>
        <dbReference type="Proteomes" id="UP001449225"/>
    </source>
</evidence>
<dbReference type="Pfam" id="PF08668">
    <property type="entry name" value="HDOD"/>
    <property type="match status" value="1"/>
</dbReference>
<sequence>MTLLAEKVETHDEFEYCKKLGFKLFQGYFFCRPQLIEGRTLSCNDLTTLQLITELESEDATAQSLEAIVCKDPELVLRLLKIVNSARFSLSRNISSISEAIIALGVDELKKWVLLISTTQAPHTSNALIQEILVRAHMCEKIADDYDAINPSTAFMTGMLSGIDAMLNLELSDIMEQLPVSNEVSTALLEQSGLLGQLLSNVKHYMAGEWDELNDPNLTASLKQAQEESLLWVLDTLKDINCH</sequence>
<dbReference type="Gene3D" id="3.20.20.450">
    <property type="entry name" value="EAL domain"/>
    <property type="match status" value="1"/>
</dbReference>
<dbReference type="RefSeq" id="WP_342854037.1">
    <property type="nucleotide sequence ID" value="NZ_JBBMRA010000004.1"/>
</dbReference>
<dbReference type="PANTHER" id="PTHR33525">
    <property type="match status" value="1"/>
</dbReference>